<feature type="repeat" description="CHCR" evidence="3">
    <location>
        <begin position="889"/>
        <end position="1064"/>
    </location>
</feature>
<dbReference type="Gene3D" id="1.25.40.10">
    <property type="entry name" value="Tetratricopeptide repeat domain"/>
    <property type="match status" value="1"/>
</dbReference>
<feature type="compositionally biased region" description="Low complexity" evidence="4">
    <location>
        <begin position="21"/>
        <end position="34"/>
    </location>
</feature>
<reference evidence="6" key="1">
    <citation type="submission" date="2022-11" db="EMBL/GenBank/DDBJ databases">
        <authorList>
            <person name="Petersen C."/>
        </authorList>
    </citation>
    <scope>NUCLEOTIDE SEQUENCE</scope>
    <source>
        <strain evidence="6">IBT 34128</strain>
    </source>
</reference>
<dbReference type="OrthoDB" id="244107at2759"/>
<dbReference type="Proteomes" id="UP001141434">
    <property type="component" value="Unassembled WGS sequence"/>
</dbReference>
<feature type="compositionally biased region" description="Low complexity" evidence="4">
    <location>
        <begin position="160"/>
        <end position="171"/>
    </location>
</feature>
<evidence type="ECO:0000259" key="5">
    <source>
        <dbReference type="Pfam" id="PF23411"/>
    </source>
</evidence>
<dbReference type="InterPro" id="IPR011990">
    <property type="entry name" value="TPR-like_helical_dom_sf"/>
</dbReference>
<keyword evidence="1" id="KW-0813">Transport</keyword>
<comment type="caution">
    <text evidence="6">The sequence shown here is derived from an EMBL/GenBank/DDBJ whole genome shotgun (WGS) entry which is preliminary data.</text>
</comment>
<dbReference type="Gene3D" id="2.130.10.10">
    <property type="entry name" value="YVTN repeat-like/Quinoprotein amine dehydrogenase"/>
    <property type="match status" value="1"/>
</dbReference>
<dbReference type="SUPFAM" id="SSF50978">
    <property type="entry name" value="WD40 repeat-like"/>
    <property type="match status" value="1"/>
</dbReference>
<keyword evidence="2" id="KW-0653">Protein transport</keyword>
<reference evidence="6" key="2">
    <citation type="journal article" date="2023" name="IMA Fungus">
        <title>Comparative genomic study of the Penicillium genus elucidates a diverse pangenome and 15 lateral gene transfer events.</title>
        <authorList>
            <person name="Petersen C."/>
            <person name="Sorensen T."/>
            <person name="Nielsen M.R."/>
            <person name="Sondergaard T.E."/>
            <person name="Sorensen J.L."/>
            <person name="Fitzpatrick D.A."/>
            <person name="Frisvad J.C."/>
            <person name="Nielsen K.L."/>
        </authorList>
    </citation>
    <scope>NUCLEOTIDE SEQUENCE</scope>
    <source>
        <strain evidence="6">IBT 34128</strain>
    </source>
</reference>
<dbReference type="AlphaFoldDB" id="A0A9W9K782"/>
<dbReference type="EMBL" id="JAPMSZ010000007">
    <property type="protein sequence ID" value="KAJ5095370.1"/>
    <property type="molecule type" value="Genomic_DNA"/>
</dbReference>
<feature type="domain" description="Vps41 beta-propeller" evidence="5">
    <location>
        <begin position="186"/>
        <end position="254"/>
    </location>
</feature>
<feature type="compositionally biased region" description="Basic and acidic residues" evidence="4">
    <location>
        <begin position="1148"/>
        <end position="1160"/>
    </location>
</feature>
<proteinExistence type="predicted"/>
<dbReference type="InterPro" id="IPR057780">
    <property type="entry name" value="Beta-prop_Vps41"/>
</dbReference>
<gene>
    <name evidence="6" type="ORF">NUU61_004726</name>
</gene>
<dbReference type="RefSeq" id="XP_056510921.1">
    <property type="nucleotide sequence ID" value="XM_056655308.1"/>
</dbReference>
<feature type="region of interest" description="Disordered" evidence="4">
    <location>
        <begin position="133"/>
        <end position="181"/>
    </location>
</feature>
<feature type="non-terminal residue" evidence="6">
    <location>
        <position position="1"/>
    </location>
</feature>
<dbReference type="PANTHER" id="PTHR12616">
    <property type="entry name" value="VACUOLAR PROTEIN SORTING VPS41"/>
    <property type="match status" value="1"/>
</dbReference>
<dbReference type="Pfam" id="PF23556">
    <property type="entry name" value="TPR_Vps41"/>
    <property type="match status" value="2"/>
</dbReference>
<evidence type="ECO:0000256" key="4">
    <source>
        <dbReference type="SAM" id="MobiDB-lite"/>
    </source>
</evidence>
<dbReference type="GO" id="GO:0009267">
    <property type="term" value="P:cellular response to starvation"/>
    <property type="evidence" value="ECO:0007669"/>
    <property type="project" value="TreeGrafter"/>
</dbReference>
<evidence type="ECO:0000313" key="7">
    <source>
        <dbReference type="Proteomes" id="UP001141434"/>
    </source>
</evidence>
<feature type="compositionally biased region" description="Acidic residues" evidence="4">
    <location>
        <begin position="51"/>
        <end position="66"/>
    </location>
</feature>
<dbReference type="FunFam" id="1.25.40.10:FF:000510">
    <property type="entry name" value="Vacuolar assembly protein, putative"/>
    <property type="match status" value="1"/>
</dbReference>
<dbReference type="PROSITE" id="PS50236">
    <property type="entry name" value="CHCR"/>
    <property type="match status" value="1"/>
</dbReference>
<feature type="compositionally biased region" description="Pro residues" evidence="4">
    <location>
        <begin position="136"/>
        <end position="145"/>
    </location>
</feature>
<feature type="domain" description="Vps41 beta-propeller" evidence="5">
    <location>
        <begin position="373"/>
        <end position="515"/>
    </location>
</feature>
<dbReference type="InterPro" id="IPR000547">
    <property type="entry name" value="Clathrin_H-chain/VPS_repeat"/>
</dbReference>
<dbReference type="GO" id="GO:0005770">
    <property type="term" value="C:late endosome"/>
    <property type="evidence" value="ECO:0007669"/>
    <property type="project" value="TreeGrafter"/>
</dbReference>
<name>A0A9W9K782_9EURO</name>
<protein>
    <recommendedName>
        <fullName evidence="5">Vps41 beta-propeller domain-containing protein</fullName>
    </recommendedName>
</protein>
<dbReference type="Pfam" id="PF23411">
    <property type="entry name" value="Beta-prop_Vps41"/>
    <property type="match status" value="2"/>
</dbReference>
<feature type="region of interest" description="Disordered" evidence="4">
    <location>
        <begin position="1"/>
        <end position="66"/>
    </location>
</feature>
<dbReference type="SMART" id="SM00299">
    <property type="entry name" value="CLH"/>
    <property type="match status" value="1"/>
</dbReference>
<evidence type="ECO:0000313" key="6">
    <source>
        <dbReference type="EMBL" id="KAJ5095370.1"/>
    </source>
</evidence>
<dbReference type="GO" id="GO:0016236">
    <property type="term" value="P:macroautophagy"/>
    <property type="evidence" value="ECO:0007669"/>
    <property type="project" value="TreeGrafter"/>
</dbReference>
<dbReference type="InterPro" id="IPR045111">
    <property type="entry name" value="Vps41/Vps8"/>
</dbReference>
<organism evidence="6 7">
    <name type="scientific">Penicillium alfredii</name>
    <dbReference type="NCBI Taxonomy" id="1506179"/>
    <lineage>
        <taxon>Eukaryota</taxon>
        <taxon>Fungi</taxon>
        <taxon>Dikarya</taxon>
        <taxon>Ascomycota</taxon>
        <taxon>Pezizomycotina</taxon>
        <taxon>Eurotiomycetes</taxon>
        <taxon>Eurotiomycetidae</taxon>
        <taxon>Eurotiales</taxon>
        <taxon>Aspergillaceae</taxon>
        <taxon>Penicillium</taxon>
    </lineage>
</organism>
<dbReference type="GeneID" id="81394476"/>
<feature type="compositionally biased region" description="Polar residues" evidence="4">
    <location>
        <begin position="367"/>
        <end position="377"/>
    </location>
</feature>
<dbReference type="InterPro" id="IPR036322">
    <property type="entry name" value="WD40_repeat_dom_sf"/>
</dbReference>
<dbReference type="InterPro" id="IPR015943">
    <property type="entry name" value="WD40/YVTN_repeat-like_dom_sf"/>
</dbReference>
<evidence type="ECO:0000256" key="2">
    <source>
        <dbReference type="ARBA" id="ARBA00022927"/>
    </source>
</evidence>
<dbReference type="GO" id="GO:0030897">
    <property type="term" value="C:HOPS complex"/>
    <property type="evidence" value="ECO:0007669"/>
    <property type="project" value="TreeGrafter"/>
</dbReference>
<feature type="region of interest" description="Disordered" evidence="4">
    <location>
        <begin position="1138"/>
        <end position="1177"/>
    </location>
</feature>
<sequence length="1265" mass="138622">MNAPGAITANTAAQGPSEPDTAAARSRSPASTTSEPNRQHQSDDDGSNASEEGEEEDDNDDEDEDEEPRLKYAYLTKHLGSVYRNGDATSAFLVAGDKMILGTHNGNIHVMSLPLLQPLRVYHAHSASVTSISISPFPPPLPNFKPEPLSRQTEDHAPPTRSSTSTGSMRGQPKSSHYAPISQTPANSIYIATSSIDGNVCISSLVDPKDVLLRNFGRPVQSVALSPDYKNDRTFISGGRAGELILTTGGRVGVTSNSTTMGGATATATSWLGSMGLGSNNGKDTVLHSGEGAISTIRWSLSGKYVTWVNEEGIKIMRSNLHLESSETEFAWKRISHIDRPNGPGWDEMASVWKARAEWIDQSALDNQNTLDPSDSGSPDEISPSAASSEKVEKLVVGWGGTVWVIDVYPERASKSSKGERYGSAEVATILRTDCVVSGISLYTPRLLVILAYLEAEGDSVRITKKGTGFRHRQKGLEPELRIINIETKEELSADTLSVSRFEGLSSSDYHLSVLPPWKTPEGQVIQRGALGTLGHGLLDATMYPARLFSSGASIRSSTSSGDKGSGRVPASFTSRHLFADEPLPKEVQDVSAALGAKIFVHSPFDCVVAVKRDLSDRLSWLDSRGQYEEAWNLLDEHPEAAGPAADVNEAVPEIATNSQTSLGEFFADDRSSVVATGHPRVSAAEQEKARLGELWLEQLVGEKTWNEAAQVCGKVLRSTTRWEHWAEVFIRENKLDEITPYIPIELHPPLSSTVYEAILSHYASEDRTKFKDLVETWPSDLFDANTVTEVIKHQLGLNSVRVESEEWQILMDCLAKLYLVGGHYREALHCYIRLQDGDAAMSLIRDHHLLDAVSDDIPAFIMIRVSKKQMKSAPISELEEVTAEPIRLLVSEAYTGIVRPETVVSQLKEANRLLFLYFYLRALWRGESLPHEASKPRRGRGVHARDAASKLAADEGKALIDSFADTAVDVFAEYDRPLLMEFLQTSISYSFETATSTCEQRHFTPELIYLLSKMGQTKRALNLILSDLKDVSQAISFAKSQDDPDLWEDLMDYSMDKPKFIHGLLVEAGTAIDPIKLVRRIPSGLEIEGLRDGLTRLIREHDLQASISQGAARVMQSEVAQGMDTLRRGQRRGIKFNILENVDDDTRDSNRTPTHENHAQDAAPSGSRNPATPGQGRCGGCRAPFHANEREILIGFVCGHVFHLSHLLPETQQQDQSAIDGADRTPGLIGPKVTTARLLRDRIGDGCRICAVTRDIESLGGEGE</sequence>
<feature type="region of interest" description="Disordered" evidence="4">
    <location>
        <begin position="367"/>
        <end position="389"/>
    </location>
</feature>
<keyword evidence="7" id="KW-1185">Reference proteome</keyword>
<dbReference type="GO" id="GO:0034058">
    <property type="term" value="P:endosomal vesicle fusion"/>
    <property type="evidence" value="ECO:0007669"/>
    <property type="project" value="TreeGrafter"/>
</dbReference>
<dbReference type="PANTHER" id="PTHR12616:SF1">
    <property type="entry name" value="VACUOLAR PROTEIN SORTING-ASSOCIATED PROTEIN 41 HOMOLOG"/>
    <property type="match status" value="1"/>
</dbReference>
<evidence type="ECO:0000256" key="3">
    <source>
        <dbReference type="PROSITE-ProRule" id="PRU01006"/>
    </source>
</evidence>
<accession>A0A9W9K782</accession>
<dbReference type="GO" id="GO:0006623">
    <property type="term" value="P:protein targeting to vacuole"/>
    <property type="evidence" value="ECO:0007669"/>
    <property type="project" value="InterPro"/>
</dbReference>
<evidence type="ECO:0000256" key="1">
    <source>
        <dbReference type="ARBA" id="ARBA00022448"/>
    </source>
</evidence>